<dbReference type="Pfam" id="PF05065">
    <property type="entry name" value="Phage_capsid"/>
    <property type="match status" value="1"/>
</dbReference>
<evidence type="ECO:0000256" key="1">
    <source>
        <dbReference type="ARBA" id="ARBA00004328"/>
    </source>
</evidence>
<organism evidence="3 4">
    <name type="scientific">Proteiniclasticum ruminis</name>
    <dbReference type="NCBI Taxonomy" id="398199"/>
    <lineage>
        <taxon>Bacteria</taxon>
        <taxon>Bacillati</taxon>
        <taxon>Bacillota</taxon>
        <taxon>Clostridia</taxon>
        <taxon>Eubacteriales</taxon>
        <taxon>Clostridiaceae</taxon>
        <taxon>Proteiniclasticum</taxon>
    </lineage>
</organism>
<dbReference type="AlphaFoldDB" id="A0A1I4ZM31"/>
<dbReference type="EMBL" id="FOVK01000002">
    <property type="protein sequence ID" value="SFN51258.1"/>
    <property type="molecule type" value="Genomic_DNA"/>
</dbReference>
<dbReference type="InterPro" id="IPR024455">
    <property type="entry name" value="Phage_capsid"/>
</dbReference>
<dbReference type="RefSeq" id="WP_242943511.1">
    <property type="nucleotide sequence ID" value="NZ_FOVK01000002.1"/>
</dbReference>
<dbReference type="NCBIfam" id="TIGR01554">
    <property type="entry name" value="major_cap_HK97"/>
    <property type="match status" value="1"/>
</dbReference>
<evidence type="ECO:0000313" key="3">
    <source>
        <dbReference type="EMBL" id="SFN51258.1"/>
    </source>
</evidence>
<protein>
    <submittedName>
        <fullName evidence="3">Phage major capsid protein, HK97 family</fullName>
    </submittedName>
</protein>
<name>A0A1I4ZM31_9CLOT</name>
<gene>
    <name evidence="3" type="ORF">SAMN04488695_10252</name>
</gene>
<accession>A0A1I4ZM31</accession>
<evidence type="ECO:0000313" key="4">
    <source>
        <dbReference type="Proteomes" id="UP000181899"/>
    </source>
</evidence>
<sequence>MNHPDNQKFMEIKNKMQAAIANGDTEGFTASMDDFAKEIQNSIIEDAKMASRENLSMNALYMNKEYNLRPLTSEEEKFYMAVEGNTFANTPMPKTVFDRVFEDLRKDHSLLSRIQFVNVTGVTEWSMRNGDVQAAQWGKLCDSIKKQLDMAFKVENITLNKLSAFVNMCKAMIKLGPVWLDRFVREMLMESVQLGAENAVVAGNGLDQPIGMMKNLAAPVDPVTGYADKAATAITDLTPATIGRTIVAPMTKNGTVKVDVADILFMVNPLDYWQSIFSELAFRTPEGNYVLDKTSIGATLVQSAAVPAGKMIVGKAKNYFFGLGMNTKIDVSDEYRFLEDDRVYIARLYGHGKPVDNDSFAIFDITGVNPVTP</sequence>
<proteinExistence type="predicted"/>
<keyword evidence="4" id="KW-1185">Reference proteome</keyword>
<feature type="domain" description="Phage capsid-like C-terminal" evidence="2">
    <location>
        <begin position="92"/>
        <end position="363"/>
    </location>
</feature>
<dbReference type="Proteomes" id="UP000181899">
    <property type="component" value="Unassembled WGS sequence"/>
</dbReference>
<reference evidence="3 4" key="1">
    <citation type="submission" date="2016-10" db="EMBL/GenBank/DDBJ databases">
        <authorList>
            <person name="de Groot N.N."/>
        </authorList>
    </citation>
    <scope>NUCLEOTIDE SEQUENCE [LARGE SCALE GENOMIC DNA]</scope>
    <source>
        <strain evidence="3 4">ML2</strain>
    </source>
</reference>
<evidence type="ECO:0000259" key="2">
    <source>
        <dbReference type="Pfam" id="PF05065"/>
    </source>
</evidence>
<comment type="subcellular location">
    <subcellularLocation>
        <location evidence="1">Virion</location>
    </subcellularLocation>
</comment>
<dbReference type="SUPFAM" id="SSF56563">
    <property type="entry name" value="Major capsid protein gp5"/>
    <property type="match status" value="1"/>
</dbReference>
<dbReference type="InterPro" id="IPR054612">
    <property type="entry name" value="Phage_capsid-like_C"/>
</dbReference>